<reference evidence="3" key="1">
    <citation type="submission" date="2023-06" db="EMBL/GenBank/DDBJ databases">
        <authorList>
            <person name="Jiang Y."/>
            <person name="Liu Q."/>
        </authorList>
    </citation>
    <scope>NUCLEOTIDE SEQUENCE</scope>
    <source>
        <strain evidence="3">CGMCC 1.12090</strain>
    </source>
</reference>
<name>A0ABT8S8Y6_9BURK</name>
<protein>
    <submittedName>
        <fullName evidence="3">Fumarylacetoacetate hydrolase family protein</fullName>
    </submittedName>
</protein>
<dbReference type="EMBL" id="JAUKVY010000015">
    <property type="protein sequence ID" value="MDO1534769.1"/>
    <property type="molecule type" value="Genomic_DNA"/>
</dbReference>
<evidence type="ECO:0000256" key="1">
    <source>
        <dbReference type="ARBA" id="ARBA00022723"/>
    </source>
</evidence>
<proteinExistence type="predicted"/>
<dbReference type="Gene3D" id="3.90.850.10">
    <property type="entry name" value="Fumarylacetoacetase-like, C-terminal domain"/>
    <property type="match status" value="1"/>
</dbReference>
<dbReference type="GO" id="GO:0016787">
    <property type="term" value="F:hydrolase activity"/>
    <property type="evidence" value="ECO:0007669"/>
    <property type="project" value="UniProtKB-KW"/>
</dbReference>
<dbReference type="RefSeq" id="WP_301812527.1">
    <property type="nucleotide sequence ID" value="NZ_JAUJZH010000015.1"/>
</dbReference>
<keyword evidence="1" id="KW-0479">Metal-binding</keyword>
<dbReference type="InterPro" id="IPR036663">
    <property type="entry name" value="Fumarylacetoacetase_C_sf"/>
</dbReference>
<comment type="caution">
    <text evidence="3">The sequence shown here is derived from an EMBL/GenBank/DDBJ whole genome shotgun (WGS) entry which is preliminary data.</text>
</comment>
<keyword evidence="3" id="KW-0378">Hydrolase</keyword>
<feature type="domain" description="Fumarylacetoacetase-like C-terminal" evidence="2">
    <location>
        <begin position="77"/>
        <end position="292"/>
    </location>
</feature>
<dbReference type="PANTHER" id="PTHR11820:SF7">
    <property type="entry name" value="ACYLPYRUVASE FAHD1, MITOCHONDRIAL"/>
    <property type="match status" value="1"/>
</dbReference>
<dbReference type="Proteomes" id="UP001169027">
    <property type="component" value="Unassembled WGS sequence"/>
</dbReference>
<dbReference type="SUPFAM" id="SSF56529">
    <property type="entry name" value="FAH"/>
    <property type="match status" value="1"/>
</dbReference>
<keyword evidence="4" id="KW-1185">Reference proteome</keyword>
<organism evidence="3 4">
    <name type="scientific">Variovorax ginsengisoli</name>
    <dbReference type="NCBI Taxonomy" id="363844"/>
    <lineage>
        <taxon>Bacteria</taxon>
        <taxon>Pseudomonadati</taxon>
        <taxon>Pseudomonadota</taxon>
        <taxon>Betaproteobacteria</taxon>
        <taxon>Burkholderiales</taxon>
        <taxon>Comamonadaceae</taxon>
        <taxon>Variovorax</taxon>
    </lineage>
</organism>
<evidence type="ECO:0000313" key="3">
    <source>
        <dbReference type="EMBL" id="MDO1534769.1"/>
    </source>
</evidence>
<gene>
    <name evidence="3" type="ORF">Q2T77_20965</name>
</gene>
<evidence type="ECO:0000259" key="2">
    <source>
        <dbReference type="Pfam" id="PF01557"/>
    </source>
</evidence>
<dbReference type="PANTHER" id="PTHR11820">
    <property type="entry name" value="ACYLPYRUVASE"/>
    <property type="match status" value="1"/>
</dbReference>
<dbReference type="InterPro" id="IPR011234">
    <property type="entry name" value="Fumarylacetoacetase-like_C"/>
</dbReference>
<evidence type="ECO:0000313" key="4">
    <source>
        <dbReference type="Proteomes" id="UP001169027"/>
    </source>
</evidence>
<accession>A0ABT8S8Y6</accession>
<dbReference type="Pfam" id="PF01557">
    <property type="entry name" value="FAA_hydrolase"/>
    <property type="match status" value="1"/>
</dbReference>
<sequence>MKIGRVSHQGRVRMVVVDEASSKVAFIGGSLSNHPNPVQAVIERRITASELDALKEGEASFSEVGFLAPIPVPVRNIFAVGKNYTEHAAEFDKSGFNATSSGAAAVPAFPQIFTKATTSLAGPTDDIRFDPAHTASVDYEGEIGVVIGAECRNVAPADALGKVFGFIALNDVTARDLQKNHAQWFLGKSLDTFCPLGPWISTADESPVESLEVRTWVNGELRQTGVLTDLIFDVPTLIATLSRAMTLLPGDIIATGTPVGVGIGQTPPKFLQDGDLVRVAVSGLGELNNRVRTL</sequence>